<keyword evidence="2" id="KW-1003">Cell membrane</keyword>
<feature type="transmembrane region" description="Helical" evidence="6">
    <location>
        <begin position="192"/>
        <end position="213"/>
    </location>
</feature>
<comment type="subcellular location">
    <subcellularLocation>
        <location evidence="1">Membrane</location>
        <topology evidence="1">Multi-pass membrane protein</topology>
    </subcellularLocation>
</comment>
<evidence type="ECO:0000313" key="8">
    <source>
        <dbReference type="Proteomes" id="UP000534294"/>
    </source>
</evidence>
<feature type="transmembrane region" description="Helical" evidence="6">
    <location>
        <begin position="263"/>
        <end position="290"/>
    </location>
</feature>
<name>A0A7W8DQI5_9BACT</name>
<evidence type="ECO:0000256" key="4">
    <source>
        <dbReference type="ARBA" id="ARBA00022989"/>
    </source>
</evidence>
<keyword evidence="8" id="KW-1185">Reference proteome</keyword>
<dbReference type="Gene3D" id="1.10.357.140">
    <property type="entry name" value="UbiA prenyltransferase"/>
    <property type="match status" value="1"/>
</dbReference>
<keyword evidence="5 6" id="KW-0472">Membrane</keyword>
<feature type="transmembrane region" description="Helical" evidence="6">
    <location>
        <begin position="104"/>
        <end position="121"/>
    </location>
</feature>
<keyword evidence="3 6" id="KW-0812">Transmembrane</keyword>
<evidence type="ECO:0000256" key="2">
    <source>
        <dbReference type="ARBA" id="ARBA00022475"/>
    </source>
</evidence>
<dbReference type="AlphaFoldDB" id="A0A7W8DQI5"/>
<organism evidence="7 8">
    <name type="scientific">Prosthecobacter dejongeii</name>
    <dbReference type="NCBI Taxonomy" id="48465"/>
    <lineage>
        <taxon>Bacteria</taxon>
        <taxon>Pseudomonadati</taxon>
        <taxon>Verrucomicrobiota</taxon>
        <taxon>Verrucomicrobiia</taxon>
        <taxon>Verrucomicrobiales</taxon>
        <taxon>Verrucomicrobiaceae</taxon>
        <taxon>Prosthecobacter</taxon>
    </lineage>
</organism>
<dbReference type="RefSeq" id="WP_184210013.1">
    <property type="nucleotide sequence ID" value="NZ_JACHIF010000006.1"/>
</dbReference>
<feature type="transmembrane region" description="Helical" evidence="6">
    <location>
        <begin position="128"/>
        <end position="147"/>
    </location>
</feature>
<dbReference type="GO" id="GO:0008412">
    <property type="term" value="F:4-hydroxybenzoate polyprenyltransferase activity"/>
    <property type="evidence" value="ECO:0007669"/>
    <property type="project" value="UniProtKB-EC"/>
</dbReference>
<keyword evidence="4 6" id="KW-1133">Transmembrane helix</keyword>
<protein>
    <submittedName>
        <fullName evidence="7">4-hydroxybenzoate polyprenyltransferase</fullName>
        <ecNumber evidence="7">2.5.1.39</ecNumber>
    </submittedName>
</protein>
<gene>
    <name evidence="7" type="ORF">HNQ64_003104</name>
</gene>
<evidence type="ECO:0000256" key="1">
    <source>
        <dbReference type="ARBA" id="ARBA00004141"/>
    </source>
</evidence>
<dbReference type="Proteomes" id="UP000534294">
    <property type="component" value="Unassembled WGS sequence"/>
</dbReference>
<dbReference type="Pfam" id="PF01040">
    <property type="entry name" value="UbiA"/>
    <property type="match status" value="1"/>
</dbReference>
<accession>A0A7W8DQI5</accession>
<dbReference type="InterPro" id="IPR044878">
    <property type="entry name" value="UbiA_sf"/>
</dbReference>
<dbReference type="EC" id="2.5.1.39" evidence="7"/>
<sequence length="304" mass="32264">MLRAWLELARISNLPTVWTNVTAAWLLAGGPWMDAKLGWLLLAGSLLYTGGMILNDAADAKFDREHKKERPIPSGKISAGTAWGVGLGMMALGATLAICTAGASVGITVALVSAILFYDLYHKPWPGAVWVMGSCRVLLYLMASSALPGSGASIHGWMNGDGLIFALTLGAYIVGLTMVARMEAKGALTSRLRAFFAKGLLYAPALVATVFWLSRANWRLISLLGDLTPLAPLPFILLFIGMVAYATRVMHQGGPAIGRAVGILLAGIAVVDALAVMQVSLSLACGFVLMAPLLRLWQRWIAAT</sequence>
<feature type="transmembrane region" description="Helical" evidence="6">
    <location>
        <begin position="233"/>
        <end position="251"/>
    </location>
</feature>
<dbReference type="CDD" id="cd13964">
    <property type="entry name" value="PT_UbiA_1"/>
    <property type="match status" value="1"/>
</dbReference>
<reference evidence="7 8" key="1">
    <citation type="submission" date="2020-08" db="EMBL/GenBank/DDBJ databases">
        <title>Genomic Encyclopedia of Type Strains, Phase IV (KMG-IV): sequencing the most valuable type-strain genomes for metagenomic binning, comparative biology and taxonomic classification.</title>
        <authorList>
            <person name="Goeker M."/>
        </authorList>
    </citation>
    <scope>NUCLEOTIDE SEQUENCE [LARGE SCALE GENOMIC DNA]</scope>
    <source>
        <strain evidence="7 8">DSM 12251</strain>
    </source>
</reference>
<proteinExistence type="predicted"/>
<evidence type="ECO:0000313" key="7">
    <source>
        <dbReference type="EMBL" id="MBB5038839.1"/>
    </source>
</evidence>
<dbReference type="GO" id="GO:0016020">
    <property type="term" value="C:membrane"/>
    <property type="evidence" value="ECO:0007669"/>
    <property type="project" value="UniProtKB-SubCell"/>
</dbReference>
<keyword evidence="7" id="KW-0808">Transferase</keyword>
<dbReference type="EMBL" id="JACHIF010000006">
    <property type="protein sequence ID" value="MBB5038839.1"/>
    <property type="molecule type" value="Genomic_DNA"/>
</dbReference>
<evidence type="ECO:0000256" key="5">
    <source>
        <dbReference type="ARBA" id="ARBA00023136"/>
    </source>
</evidence>
<dbReference type="InterPro" id="IPR000537">
    <property type="entry name" value="UbiA_prenyltransferase"/>
</dbReference>
<feature type="transmembrane region" description="Helical" evidence="6">
    <location>
        <begin position="39"/>
        <end position="58"/>
    </location>
</feature>
<evidence type="ECO:0000256" key="6">
    <source>
        <dbReference type="SAM" id="Phobius"/>
    </source>
</evidence>
<comment type="caution">
    <text evidence="7">The sequence shown here is derived from an EMBL/GenBank/DDBJ whole genome shotgun (WGS) entry which is preliminary data.</text>
</comment>
<evidence type="ECO:0000256" key="3">
    <source>
        <dbReference type="ARBA" id="ARBA00022692"/>
    </source>
</evidence>
<feature type="transmembrane region" description="Helical" evidence="6">
    <location>
        <begin position="162"/>
        <end position="180"/>
    </location>
</feature>